<accession>A0A8H6QFZ6</accession>
<comment type="similarity">
    <text evidence="2">Belongs to the NAD(P)-dependent epimerase/dehydratase family. Dihydroflavonol-4-reductase subfamily.</text>
</comment>
<dbReference type="PANTHER" id="PTHR10366:SF562">
    <property type="entry name" value="ALDEHYDE REDUCTASE II (AFU_ORTHOLOGUE AFUA_1G11360)"/>
    <property type="match status" value="1"/>
</dbReference>
<dbReference type="EMBL" id="JACBAG010001894">
    <property type="protein sequence ID" value="KAF7177670.1"/>
    <property type="molecule type" value="Genomic_DNA"/>
</dbReference>
<dbReference type="EMBL" id="JACBAE010001142">
    <property type="protein sequence ID" value="KAF7172376.1"/>
    <property type="molecule type" value="Genomic_DNA"/>
</dbReference>
<evidence type="ECO:0000256" key="1">
    <source>
        <dbReference type="ARBA" id="ARBA00023002"/>
    </source>
</evidence>
<dbReference type="SUPFAM" id="SSF51735">
    <property type="entry name" value="NAD(P)-binding Rossmann-fold domains"/>
    <property type="match status" value="1"/>
</dbReference>
<proteinExistence type="inferred from homology"/>
<evidence type="ECO:0000313" key="6">
    <source>
        <dbReference type="Proteomes" id="UP000641853"/>
    </source>
</evidence>
<sequence>MEHNKVSIPRASTIVVTGVNGYVGSAVAKLLLELGYKVRGTLRAPKPWVNQYFEERFGRDRFETVIVPDFEDLEALNRAFKGAAGILHVAHDMTWHSDPNIAVTKSVNAVVNILNIASQHKCVKRIGDWNDRAVEAVWSHRTPEEAMASLSYTAAKVAGDRKALKFVQENKPQFDVNLVMPGLTLGRVLHPSCTGQPMAEIAALLRGERTYLFDFIPPWFIDIKDVARLHVIALLAPGLSSQRIFACAHPFTWKGLIDILRQLDPANTLIPDAPEETLQPCHVIPATKAERMIQDFFGCTGFTSLRDSLATALMKSVFTA</sequence>
<evidence type="ECO:0000256" key="2">
    <source>
        <dbReference type="ARBA" id="ARBA00023445"/>
    </source>
</evidence>
<evidence type="ECO:0000259" key="3">
    <source>
        <dbReference type="Pfam" id="PF01370"/>
    </source>
</evidence>
<dbReference type="Proteomes" id="UP000641853">
    <property type="component" value="Unassembled WGS sequence"/>
</dbReference>
<dbReference type="GO" id="GO:0016616">
    <property type="term" value="F:oxidoreductase activity, acting on the CH-OH group of donors, NAD or NADP as acceptor"/>
    <property type="evidence" value="ECO:0007669"/>
    <property type="project" value="TreeGrafter"/>
</dbReference>
<dbReference type="OrthoDB" id="2735536at2759"/>
<name>A0A8H6QFZ6_9EURO</name>
<comment type="caution">
    <text evidence="4">The sequence shown here is derived from an EMBL/GenBank/DDBJ whole genome shotgun (WGS) entry which is preliminary data.</text>
</comment>
<reference evidence="4" key="1">
    <citation type="submission" date="2020-06" db="EMBL/GenBank/DDBJ databases">
        <title>Draft genome sequences of strains closely related to Aspergillus parafelis and Aspergillus hiratsukae.</title>
        <authorList>
            <person name="Dos Santos R.A.C."/>
            <person name="Rivero-Menendez O."/>
            <person name="Steenwyk J.L."/>
            <person name="Mead M.E."/>
            <person name="Goldman G.H."/>
            <person name="Alastruey-Izquierdo A."/>
            <person name="Rokas A."/>
        </authorList>
    </citation>
    <scope>NUCLEOTIDE SEQUENCE</scope>
    <source>
        <strain evidence="4">CNM-CM5623</strain>
        <strain evidence="5">CNM-CM7691</strain>
    </source>
</reference>
<evidence type="ECO:0000313" key="5">
    <source>
        <dbReference type="EMBL" id="KAF7177670.1"/>
    </source>
</evidence>
<evidence type="ECO:0000313" key="7">
    <source>
        <dbReference type="Proteomes" id="UP000654922"/>
    </source>
</evidence>
<dbReference type="Gene3D" id="3.40.50.720">
    <property type="entry name" value="NAD(P)-binding Rossmann-like Domain"/>
    <property type="match status" value="1"/>
</dbReference>
<dbReference type="Pfam" id="PF01370">
    <property type="entry name" value="Epimerase"/>
    <property type="match status" value="1"/>
</dbReference>
<protein>
    <recommendedName>
        <fullName evidence="3">NAD-dependent epimerase/dehydratase domain-containing protein</fullName>
    </recommendedName>
</protein>
<dbReference type="Proteomes" id="UP000654922">
    <property type="component" value="Unassembled WGS sequence"/>
</dbReference>
<evidence type="ECO:0000313" key="4">
    <source>
        <dbReference type="EMBL" id="KAF7172376.1"/>
    </source>
</evidence>
<dbReference type="AlphaFoldDB" id="A0A8H6QFZ6"/>
<gene>
    <name evidence="4" type="ORF">CNMCM5623_004584</name>
    <name evidence="5" type="ORF">CNMCM7691_006031</name>
</gene>
<feature type="domain" description="NAD-dependent epimerase/dehydratase" evidence="3">
    <location>
        <begin position="14"/>
        <end position="237"/>
    </location>
</feature>
<keyword evidence="1" id="KW-0560">Oxidoreductase</keyword>
<organism evidence="4 7">
    <name type="scientific">Aspergillus felis</name>
    <dbReference type="NCBI Taxonomy" id="1287682"/>
    <lineage>
        <taxon>Eukaryota</taxon>
        <taxon>Fungi</taxon>
        <taxon>Dikarya</taxon>
        <taxon>Ascomycota</taxon>
        <taxon>Pezizomycotina</taxon>
        <taxon>Eurotiomycetes</taxon>
        <taxon>Eurotiomycetidae</taxon>
        <taxon>Eurotiales</taxon>
        <taxon>Aspergillaceae</taxon>
        <taxon>Aspergillus</taxon>
        <taxon>Aspergillus subgen. Fumigati</taxon>
    </lineage>
</organism>
<keyword evidence="6" id="KW-1185">Reference proteome</keyword>
<dbReference type="InterPro" id="IPR050425">
    <property type="entry name" value="NAD(P)_dehydrat-like"/>
</dbReference>
<dbReference type="InterPro" id="IPR036291">
    <property type="entry name" value="NAD(P)-bd_dom_sf"/>
</dbReference>
<dbReference type="InterPro" id="IPR001509">
    <property type="entry name" value="Epimerase_deHydtase"/>
</dbReference>
<dbReference type="PANTHER" id="PTHR10366">
    <property type="entry name" value="NAD DEPENDENT EPIMERASE/DEHYDRATASE"/>
    <property type="match status" value="1"/>
</dbReference>